<evidence type="ECO:0000256" key="1">
    <source>
        <dbReference type="ARBA" id="ARBA00004685"/>
    </source>
</evidence>
<dbReference type="GO" id="GO:0043386">
    <property type="term" value="P:mycotoxin biosynthetic process"/>
    <property type="evidence" value="ECO:0007669"/>
    <property type="project" value="InterPro"/>
</dbReference>
<dbReference type="AlphaFoldDB" id="A0A6A7ALM1"/>
<comment type="similarity">
    <text evidence="2">Belongs to the ustYa family.</text>
</comment>
<dbReference type="Proteomes" id="UP000799424">
    <property type="component" value="Unassembled WGS sequence"/>
</dbReference>
<comment type="pathway">
    <text evidence="1">Mycotoxin biosynthesis.</text>
</comment>
<dbReference type="OrthoDB" id="3687641at2759"/>
<name>A0A6A7ALM1_9PLEO</name>
<reference evidence="3" key="1">
    <citation type="journal article" date="2020" name="Stud. Mycol.">
        <title>101 Dothideomycetes genomes: a test case for predicting lifestyles and emergence of pathogens.</title>
        <authorList>
            <person name="Haridas S."/>
            <person name="Albert R."/>
            <person name="Binder M."/>
            <person name="Bloem J."/>
            <person name="Labutti K."/>
            <person name="Salamov A."/>
            <person name="Andreopoulos B."/>
            <person name="Baker S."/>
            <person name="Barry K."/>
            <person name="Bills G."/>
            <person name="Bluhm B."/>
            <person name="Cannon C."/>
            <person name="Castanera R."/>
            <person name="Culley D."/>
            <person name="Daum C."/>
            <person name="Ezra D."/>
            <person name="Gonzalez J."/>
            <person name="Henrissat B."/>
            <person name="Kuo A."/>
            <person name="Liang C."/>
            <person name="Lipzen A."/>
            <person name="Lutzoni F."/>
            <person name="Magnuson J."/>
            <person name="Mondo S."/>
            <person name="Nolan M."/>
            <person name="Ohm R."/>
            <person name="Pangilinan J."/>
            <person name="Park H.-J."/>
            <person name="Ramirez L."/>
            <person name="Alfaro M."/>
            <person name="Sun H."/>
            <person name="Tritt A."/>
            <person name="Yoshinaga Y."/>
            <person name="Zwiers L.-H."/>
            <person name="Turgeon B."/>
            <person name="Goodwin S."/>
            <person name="Spatafora J."/>
            <person name="Crous P."/>
            <person name="Grigoriev I."/>
        </authorList>
    </citation>
    <scope>NUCLEOTIDE SEQUENCE</scope>
    <source>
        <strain evidence="3">CBS 113818</strain>
    </source>
</reference>
<sequence>MTELNSVLGGRVSKELPRIGAWVIRTSQLNWTCFGFDKENEIPTTPERPPKRWSSSKLSLCLSTVLFVLSFVNVWISRQRSANPTATQCIEELSMYSPANVAAEYSEYNFDNMFAHKTKYRGPPTPELEAEWEKLWSYGEANVPADKLPLLMTPDKLHYNWKRTPSGGYAAAIMVFHQLHCLDYIRQYTWGDYYERHNMSVPLKSNAVGKRMHADHCIEELRKTLMCYGDTTPFLTILDAKAPIGERADFDARHMCRNYEKIRVWMAENVVYPWESG</sequence>
<protein>
    <recommendedName>
        <fullName evidence="5">Tat pathway signal sequence</fullName>
    </recommendedName>
</protein>
<evidence type="ECO:0000313" key="3">
    <source>
        <dbReference type="EMBL" id="KAF2834042.1"/>
    </source>
</evidence>
<gene>
    <name evidence="3" type="ORF">CC86DRAFT_365770</name>
</gene>
<evidence type="ECO:0000313" key="4">
    <source>
        <dbReference type="Proteomes" id="UP000799424"/>
    </source>
</evidence>
<proteinExistence type="inferred from homology"/>
<dbReference type="PANTHER" id="PTHR33365:SF4">
    <property type="entry name" value="CYCLOCHLOROTINE BIOSYNTHESIS PROTEIN O"/>
    <property type="match status" value="1"/>
</dbReference>
<dbReference type="EMBL" id="MU006216">
    <property type="protein sequence ID" value="KAF2834042.1"/>
    <property type="molecule type" value="Genomic_DNA"/>
</dbReference>
<organism evidence="3 4">
    <name type="scientific">Ophiobolus disseminans</name>
    <dbReference type="NCBI Taxonomy" id="1469910"/>
    <lineage>
        <taxon>Eukaryota</taxon>
        <taxon>Fungi</taxon>
        <taxon>Dikarya</taxon>
        <taxon>Ascomycota</taxon>
        <taxon>Pezizomycotina</taxon>
        <taxon>Dothideomycetes</taxon>
        <taxon>Pleosporomycetidae</taxon>
        <taxon>Pleosporales</taxon>
        <taxon>Pleosporineae</taxon>
        <taxon>Phaeosphaeriaceae</taxon>
        <taxon>Ophiobolus</taxon>
    </lineage>
</organism>
<dbReference type="Pfam" id="PF11807">
    <property type="entry name" value="UstYa"/>
    <property type="match status" value="1"/>
</dbReference>
<evidence type="ECO:0008006" key="5">
    <source>
        <dbReference type="Google" id="ProtNLM"/>
    </source>
</evidence>
<evidence type="ECO:0000256" key="2">
    <source>
        <dbReference type="ARBA" id="ARBA00035112"/>
    </source>
</evidence>
<accession>A0A6A7ALM1</accession>
<keyword evidence="4" id="KW-1185">Reference proteome</keyword>
<dbReference type="InterPro" id="IPR021765">
    <property type="entry name" value="UstYa-like"/>
</dbReference>
<dbReference type="PANTHER" id="PTHR33365">
    <property type="entry name" value="YALI0B05434P"/>
    <property type="match status" value="1"/>
</dbReference>